<evidence type="ECO:0000313" key="1">
    <source>
        <dbReference type="EMBL" id="CAF1136591.1"/>
    </source>
</evidence>
<dbReference type="AlphaFoldDB" id="A0A814RS79"/>
<dbReference type="Proteomes" id="UP000663877">
    <property type="component" value="Unassembled WGS sequence"/>
</dbReference>
<reference evidence="1" key="1">
    <citation type="submission" date="2021-02" db="EMBL/GenBank/DDBJ databases">
        <authorList>
            <person name="Nowell W R."/>
        </authorList>
    </citation>
    <scope>NUCLEOTIDE SEQUENCE</scope>
</reference>
<protein>
    <submittedName>
        <fullName evidence="1">Uncharacterized protein</fullName>
    </submittedName>
</protein>
<keyword evidence="3" id="KW-1185">Reference proteome</keyword>
<gene>
    <name evidence="1" type="ORF">BJG266_LOCUS23306</name>
    <name evidence="2" type="ORF">QVE165_LOCUS30298</name>
</gene>
<evidence type="ECO:0000313" key="2">
    <source>
        <dbReference type="EMBL" id="CAF1283848.1"/>
    </source>
</evidence>
<dbReference type="Proteomes" id="UP000663832">
    <property type="component" value="Unassembled WGS sequence"/>
</dbReference>
<accession>A0A814RS79</accession>
<dbReference type="OrthoDB" id="10423806at2759"/>
<organism evidence="1 4">
    <name type="scientific">Adineta steineri</name>
    <dbReference type="NCBI Taxonomy" id="433720"/>
    <lineage>
        <taxon>Eukaryota</taxon>
        <taxon>Metazoa</taxon>
        <taxon>Spiralia</taxon>
        <taxon>Gnathifera</taxon>
        <taxon>Rotifera</taxon>
        <taxon>Eurotatoria</taxon>
        <taxon>Bdelloidea</taxon>
        <taxon>Adinetida</taxon>
        <taxon>Adinetidae</taxon>
        <taxon>Adineta</taxon>
    </lineage>
</organism>
<dbReference type="EMBL" id="CAJNOI010000154">
    <property type="protein sequence ID" value="CAF1136591.1"/>
    <property type="molecule type" value="Genomic_DNA"/>
</dbReference>
<evidence type="ECO:0000313" key="4">
    <source>
        <dbReference type="Proteomes" id="UP000663877"/>
    </source>
</evidence>
<evidence type="ECO:0000313" key="3">
    <source>
        <dbReference type="Proteomes" id="UP000663832"/>
    </source>
</evidence>
<sequence length="73" mass="8054">MLIRSIRPTDFAPKNAGFVRFTAGFNGIFTDFGETDWFWASNIGGVVSDDFRTGLQPNYADFKGIVLGGDVRC</sequence>
<comment type="caution">
    <text evidence="1">The sequence shown here is derived from an EMBL/GenBank/DDBJ whole genome shotgun (WGS) entry which is preliminary data.</text>
</comment>
<name>A0A814RS79_9BILA</name>
<proteinExistence type="predicted"/>
<dbReference type="EMBL" id="CAJNOM010000250">
    <property type="protein sequence ID" value="CAF1283848.1"/>
    <property type="molecule type" value="Genomic_DNA"/>
</dbReference>